<protein>
    <submittedName>
        <fullName evidence="2">Uncharacterized protein</fullName>
    </submittedName>
</protein>
<keyword evidence="1" id="KW-0732">Signal</keyword>
<sequence length="124" mass="13794">MAFNYFALVVLLALALSASSACDCNAINSEITNQYHQFLEINVNQIPYDMEDCSSEDSVQQALNYIFKKDNEFKTLQFCTAPSAVESFYSQCQGFNADMIQVNTILTSAYAKYSEGCACGCVRQ</sequence>
<dbReference type="EMBL" id="AZBU02000002">
    <property type="protein sequence ID" value="TKR94674.1"/>
    <property type="molecule type" value="Genomic_DNA"/>
</dbReference>
<feature type="signal peptide" evidence="1">
    <location>
        <begin position="1"/>
        <end position="21"/>
    </location>
</feature>
<organism evidence="2 3">
    <name type="scientific">Steinernema carpocapsae</name>
    <name type="common">Entomopathogenic nematode</name>
    <dbReference type="NCBI Taxonomy" id="34508"/>
    <lineage>
        <taxon>Eukaryota</taxon>
        <taxon>Metazoa</taxon>
        <taxon>Ecdysozoa</taxon>
        <taxon>Nematoda</taxon>
        <taxon>Chromadorea</taxon>
        <taxon>Rhabditida</taxon>
        <taxon>Tylenchina</taxon>
        <taxon>Panagrolaimomorpha</taxon>
        <taxon>Strongyloidoidea</taxon>
        <taxon>Steinernematidae</taxon>
        <taxon>Steinernema</taxon>
    </lineage>
</organism>
<keyword evidence="3" id="KW-1185">Reference proteome</keyword>
<feature type="chain" id="PRO_5020748243" evidence="1">
    <location>
        <begin position="22"/>
        <end position="124"/>
    </location>
</feature>
<reference evidence="2 3" key="2">
    <citation type="journal article" date="2019" name="G3 (Bethesda)">
        <title>Hybrid Assembly of the Genome of the Entomopathogenic Nematode Steinernema carpocapsae Identifies the X-Chromosome.</title>
        <authorList>
            <person name="Serra L."/>
            <person name="Macchietto M."/>
            <person name="Macias-Munoz A."/>
            <person name="McGill C.J."/>
            <person name="Rodriguez I.M."/>
            <person name="Rodriguez B."/>
            <person name="Murad R."/>
            <person name="Mortazavi A."/>
        </authorList>
    </citation>
    <scope>NUCLEOTIDE SEQUENCE [LARGE SCALE GENOMIC DNA]</scope>
    <source>
        <strain evidence="2 3">ALL</strain>
    </source>
</reference>
<name>A0A4U5PF21_STECR</name>
<evidence type="ECO:0000256" key="1">
    <source>
        <dbReference type="SAM" id="SignalP"/>
    </source>
</evidence>
<accession>A0A4U5PF21</accession>
<evidence type="ECO:0000313" key="2">
    <source>
        <dbReference type="EMBL" id="TKR94674.1"/>
    </source>
</evidence>
<dbReference type="AlphaFoldDB" id="A0A4U5PF21"/>
<evidence type="ECO:0000313" key="3">
    <source>
        <dbReference type="Proteomes" id="UP000298663"/>
    </source>
</evidence>
<comment type="caution">
    <text evidence="2">The sequence shown here is derived from an EMBL/GenBank/DDBJ whole genome shotgun (WGS) entry which is preliminary data.</text>
</comment>
<dbReference type="Proteomes" id="UP000298663">
    <property type="component" value="Unassembled WGS sequence"/>
</dbReference>
<gene>
    <name evidence="2" type="ORF">L596_008934</name>
</gene>
<proteinExistence type="predicted"/>
<reference evidence="2 3" key="1">
    <citation type="journal article" date="2015" name="Genome Biol.">
        <title>Comparative genomics of Steinernema reveals deeply conserved gene regulatory networks.</title>
        <authorList>
            <person name="Dillman A.R."/>
            <person name="Macchietto M."/>
            <person name="Porter C.F."/>
            <person name="Rogers A."/>
            <person name="Williams B."/>
            <person name="Antoshechkin I."/>
            <person name="Lee M.M."/>
            <person name="Goodwin Z."/>
            <person name="Lu X."/>
            <person name="Lewis E.E."/>
            <person name="Goodrich-Blair H."/>
            <person name="Stock S.P."/>
            <person name="Adams B.J."/>
            <person name="Sternberg P.W."/>
            <person name="Mortazavi A."/>
        </authorList>
    </citation>
    <scope>NUCLEOTIDE SEQUENCE [LARGE SCALE GENOMIC DNA]</scope>
    <source>
        <strain evidence="2 3">ALL</strain>
    </source>
</reference>